<dbReference type="RefSeq" id="WP_156149138.1">
    <property type="nucleotide sequence ID" value="NZ_JYIV01000024.1"/>
</dbReference>
<name>A0A0F0KPS5_9MICO</name>
<comment type="caution">
    <text evidence="2">The sequence shown here is derived from an EMBL/GenBank/DDBJ whole genome shotgun (WGS) entry which is preliminary data.</text>
</comment>
<dbReference type="EMBL" id="JYIV01000024">
    <property type="protein sequence ID" value="KJL22912.1"/>
    <property type="molecule type" value="Genomic_DNA"/>
</dbReference>
<reference evidence="2 3" key="1">
    <citation type="submission" date="2015-02" db="EMBL/GenBank/DDBJ databases">
        <title>Draft genome sequences of ten Microbacterium spp. with emphasis on heavy metal contaminated environments.</title>
        <authorList>
            <person name="Corretto E."/>
        </authorList>
    </citation>
    <scope>NUCLEOTIDE SEQUENCE [LARGE SCALE GENOMIC DNA]</scope>
    <source>
        <strain evidence="2 3">BEL163</strain>
    </source>
</reference>
<sequence length="184" mass="19691">MTRVAHQPGKRLVPSNGGTGPRRWTGTSPAAAPVAIPSGPLWDAHGWQPNGTHRKTNTAVSPEGVPFAYSQTLREASPTITEADVTRLHSGSIPADYAAEGLRHGATVEEVEMLWAERWSKGGLHRRFGSAPPAEAQQTAPVAPRTSPAPVRRTTRASKLGAALDALRTLNIPRKEDTDDTENL</sequence>
<accession>A0A0F0KPS5</accession>
<organism evidence="2 3">
    <name type="scientific">Microbacterium oxydans</name>
    <dbReference type="NCBI Taxonomy" id="82380"/>
    <lineage>
        <taxon>Bacteria</taxon>
        <taxon>Bacillati</taxon>
        <taxon>Actinomycetota</taxon>
        <taxon>Actinomycetes</taxon>
        <taxon>Micrococcales</taxon>
        <taxon>Microbacteriaceae</taxon>
        <taxon>Microbacterium</taxon>
    </lineage>
</organism>
<evidence type="ECO:0000313" key="3">
    <source>
        <dbReference type="Proteomes" id="UP000033725"/>
    </source>
</evidence>
<gene>
    <name evidence="2" type="ORF">RN51_01657</name>
</gene>
<proteinExistence type="predicted"/>
<feature type="region of interest" description="Disordered" evidence="1">
    <location>
        <begin position="1"/>
        <end position="62"/>
    </location>
</feature>
<feature type="region of interest" description="Disordered" evidence="1">
    <location>
        <begin position="128"/>
        <end position="162"/>
    </location>
</feature>
<protein>
    <submittedName>
        <fullName evidence="2">Uncharacterized protein</fullName>
    </submittedName>
</protein>
<dbReference type="PATRIC" id="fig|82380.10.peg.1666"/>
<dbReference type="AlphaFoldDB" id="A0A0F0KPS5"/>
<dbReference type="Proteomes" id="UP000033725">
    <property type="component" value="Unassembled WGS sequence"/>
</dbReference>
<evidence type="ECO:0000256" key="1">
    <source>
        <dbReference type="SAM" id="MobiDB-lite"/>
    </source>
</evidence>
<evidence type="ECO:0000313" key="2">
    <source>
        <dbReference type="EMBL" id="KJL22912.1"/>
    </source>
</evidence>
<dbReference type="OrthoDB" id="9800680at2"/>